<dbReference type="InterPro" id="IPR011009">
    <property type="entry name" value="Kinase-like_dom_sf"/>
</dbReference>
<reference evidence="7" key="1">
    <citation type="submission" date="2014-02" db="EMBL/GenBank/DDBJ databases">
        <title>The Genome Sequence of Trichophyton rubrum (morphotype fischeri) CBS 288.86.</title>
        <authorList>
            <consortium name="The Broad Institute Genomics Platform"/>
            <person name="Cuomo C.A."/>
            <person name="White T.C."/>
            <person name="Graser Y."/>
            <person name="Martinez-Rossi N."/>
            <person name="Heitman J."/>
            <person name="Young S.K."/>
            <person name="Zeng Q."/>
            <person name="Gargeya S."/>
            <person name="Abouelleil A."/>
            <person name="Alvarado L."/>
            <person name="Chapman S.B."/>
            <person name="Gainer-Dewar J."/>
            <person name="Goldberg J."/>
            <person name="Griggs A."/>
            <person name="Gujja S."/>
            <person name="Hansen M."/>
            <person name="Howarth C."/>
            <person name="Imamovic A."/>
            <person name="Larimer J."/>
            <person name="Martinez D."/>
            <person name="Murphy C."/>
            <person name="Pearson M.D."/>
            <person name="Persinoti G."/>
            <person name="Poon T."/>
            <person name="Priest M."/>
            <person name="Roberts A.D."/>
            <person name="Saif S."/>
            <person name="Shea T.D."/>
            <person name="Sykes S.N."/>
            <person name="Wortman J."/>
            <person name="Nusbaum C."/>
            <person name="Birren B."/>
        </authorList>
    </citation>
    <scope>NUCLEOTIDE SEQUENCE [LARGE SCALE GENOMIC DNA]</scope>
    <source>
        <strain evidence="7">CBS 288.86</strain>
    </source>
</reference>
<gene>
    <name evidence="7" type="ORF">H103_00063</name>
</gene>
<feature type="non-terminal residue" evidence="7">
    <location>
        <position position="1"/>
    </location>
</feature>
<dbReference type="InterPro" id="IPR051035">
    <property type="entry name" value="Mito_inheritance_9"/>
</dbReference>
<accession>A0A022WHB1</accession>
<evidence type="ECO:0000313" key="7">
    <source>
        <dbReference type="EMBL" id="EZF57709.1"/>
    </source>
</evidence>
<dbReference type="AlphaFoldDB" id="A0A022WHB1"/>
<evidence type="ECO:0000256" key="4">
    <source>
        <dbReference type="ARBA" id="ARBA00022946"/>
    </source>
</evidence>
<proteinExistence type="inferred from homology"/>
<name>A0A022WHB1_TRIRU</name>
<evidence type="ECO:0000256" key="1">
    <source>
        <dbReference type="ARBA" id="ARBA00004173"/>
    </source>
</evidence>
<dbReference type="Gene3D" id="3.90.1200.10">
    <property type="match status" value="1"/>
</dbReference>
<dbReference type="GO" id="GO:0005739">
    <property type="term" value="C:mitochondrion"/>
    <property type="evidence" value="ECO:0007669"/>
    <property type="project" value="UniProtKB-SubCell"/>
</dbReference>
<evidence type="ECO:0000256" key="2">
    <source>
        <dbReference type="ARBA" id="ARBA00005543"/>
    </source>
</evidence>
<keyword evidence="4" id="KW-0809">Transit peptide</keyword>
<dbReference type="HOGENOM" id="CLU_1574535_0_0_1"/>
<comment type="similarity">
    <text evidence="2">Belongs to the AIM9 family.</text>
</comment>
<organism evidence="7">
    <name type="scientific">Trichophyton rubrum CBS 288.86</name>
    <dbReference type="NCBI Taxonomy" id="1215330"/>
    <lineage>
        <taxon>Eukaryota</taxon>
        <taxon>Fungi</taxon>
        <taxon>Dikarya</taxon>
        <taxon>Ascomycota</taxon>
        <taxon>Pezizomycotina</taxon>
        <taxon>Eurotiomycetes</taxon>
        <taxon>Eurotiomycetidae</taxon>
        <taxon>Onygenales</taxon>
        <taxon>Arthrodermataceae</taxon>
        <taxon>Trichophyton</taxon>
    </lineage>
</organism>
<keyword evidence="5" id="KW-0496">Mitochondrion</keyword>
<evidence type="ECO:0000256" key="6">
    <source>
        <dbReference type="ARBA" id="ARBA00031849"/>
    </source>
</evidence>
<sequence>ADPSQSYCVGRSGDRPYVQEDIEGPSVNLGLWDTLATFGIAIARREIARALHGLPPHPGTFYQGSCEEKEKLLDEVISLMRMLSSTSHPVLAQLGKPVIWHTDLHMGNIHVSPDNPSQILSIIDWQSISVLPLFLQARWPIFLELPENFVRGFQAPKLPDNLKEMDEEDQQLAKF</sequence>
<evidence type="ECO:0000256" key="3">
    <source>
        <dbReference type="ARBA" id="ARBA00016197"/>
    </source>
</evidence>
<dbReference type="SUPFAM" id="SSF56112">
    <property type="entry name" value="Protein kinase-like (PK-like)"/>
    <property type="match status" value="1"/>
</dbReference>
<dbReference type="PANTHER" id="PTHR36091">
    <property type="entry name" value="ALTERED INHERITANCE OF MITOCHONDRIA PROTEIN 9, MITOCHONDRIAL"/>
    <property type="match status" value="1"/>
</dbReference>
<dbReference type="EMBL" id="KK207678">
    <property type="protein sequence ID" value="EZF57709.1"/>
    <property type="molecule type" value="Genomic_DNA"/>
</dbReference>
<dbReference type="Proteomes" id="UP000023758">
    <property type="component" value="Unassembled WGS sequence"/>
</dbReference>
<evidence type="ECO:0000256" key="5">
    <source>
        <dbReference type="ARBA" id="ARBA00023128"/>
    </source>
</evidence>
<dbReference type="PANTHER" id="PTHR36091:SF1">
    <property type="entry name" value="ALTERED INHERITANCE OF MITOCHONDRIA PROTEIN 9, MITOCHONDRIAL"/>
    <property type="match status" value="1"/>
</dbReference>
<protein>
    <recommendedName>
        <fullName evidence="3">Altered inheritance of mitochondria protein 9, mitochondrial</fullName>
    </recommendedName>
    <alternativeName>
        <fullName evidence="6">Found in mitochondrial proteome protein 29</fullName>
    </alternativeName>
</protein>
<comment type="subcellular location">
    <subcellularLocation>
        <location evidence="1">Mitochondrion</location>
    </subcellularLocation>
</comment>